<dbReference type="NCBIfam" id="TIGR03544">
    <property type="entry name" value="DivI1A_domain"/>
    <property type="match status" value="1"/>
</dbReference>
<proteinExistence type="predicted"/>
<gene>
    <name evidence="1" type="ORF">GCM10009839_66610</name>
</gene>
<dbReference type="InterPro" id="IPR019933">
    <property type="entry name" value="DivIVA_domain"/>
</dbReference>
<comment type="caution">
    <text evidence="1">The sequence shown here is derived from an EMBL/GenBank/DDBJ whole genome shotgun (WGS) entry which is preliminary data.</text>
</comment>
<name>A0ABP5GQ63_9ACTN</name>
<organism evidence="1 2">
    <name type="scientific">Catenulispora yoronensis</name>
    <dbReference type="NCBI Taxonomy" id="450799"/>
    <lineage>
        <taxon>Bacteria</taxon>
        <taxon>Bacillati</taxon>
        <taxon>Actinomycetota</taxon>
        <taxon>Actinomycetes</taxon>
        <taxon>Catenulisporales</taxon>
        <taxon>Catenulisporaceae</taxon>
        <taxon>Catenulispora</taxon>
    </lineage>
</organism>
<keyword evidence="2" id="KW-1185">Reference proteome</keyword>
<dbReference type="Proteomes" id="UP001500751">
    <property type="component" value="Unassembled WGS sequence"/>
</dbReference>
<reference evidence="2" key="1">
    <citation type="journal article" date="2019" name="Int. J. Syst. Evol. Microbiol.">
        <title>The Global Catalogue of Microorganisms (GCM) 10K type strain sequencing project: providing services to taxonomists for standard genome sequencing and annotation.</title>
        <authorList>
            <consortium name="The Broad Institute Genomics Platform"/>
            <consortium name="The Broad Institute Genome Sequencing Center for Infectious Disease"/>
            <person name="Wu L."/>
            <person name="Ma J."/>
        </authorList>
    </citation>
    <scope>NUCLEOTIDE SEQUENCE [LARGE SCALE GENOMIC DNA]</scope>
    <source>
        <strain evidence="2">JCM 16014</strain>
    </source>
</reference>
<accession>A0ABP5GQ63</accession>
<dbReference type="EMBL" id="BAAAQN010000050">
    <property type="protein sequence ID" value="GAA2050686.1"/>
    <property type="molecule type" value="Genomic_DNA"/>
</dbReference>
<protein>
    <recommendedName>
        <fullName evidence="3">DivIVA domain-containing protein</fullName>
    </recommendedName>
</protein>
<sequence length="171" mass="18846">MVDDSVKSLAGWLTDEHARLVKARFGLRRYVAQDVDAFVADAVARLGLAEPPEPSWVRAVLFRTVTDLRVGYDVRAVDALLDELAARLVATGGGPDLDPRAAEMISLVEGARFRRSRVGYDYKEVDVYLAEVAGALARGHRPGPAPTFTVTRRGYDRRDVDAFLQGQRFTA</sequence>
<dbReference type="RefSeq" id="WP_344669672.1">
    <property type="nucleotide sequence ID" value="NZ_BAAAQN010000050.1"/>
</dbReference>
<evidence type="ECO:0000313" key="1">
    <source>
        <dbReference type="EMBL" id="GAA2050686.1"/>
    </source>
</evidence>
<evidence type="ECO:0008006" key="3">
    <source>
        <dbReference type="Google" id="ProtNLM"/>
    </source>
</evidence>
<evidence type="ECO:0000313" key="2">
    <source>
        <dbReference type="Proteomes" id="UP001500751"/>
    </source>
</evidence>